<dbReference type="EMBL" id="AKHW03003682">
    <property type="protein sequence ID" value="KYO33689.1"/>
    <property type="molecule type" value="Genomic_DNA"/>
</dbReference>
<comment type="caution">
    <text evidence="1">The sequence shown here is derived from an EMBL/GenBank/DDBJ whole genome shotgun (WGS) entry which is preliminary data.</text>
</comment>
<reference evidence="1 2" key="1">
    <citation type="journal article" date="2012" name="Genome Biol.">
        <title>Sequencing three crocodilian genomes to illuminate the evolution of archosaurs and amniotes.</title>
        <authorList>
            <person name="St John J.A."/>
            <person name="Braun E.L."/>
            <person name="Isberg S.R."/>
            <person name="Miles L.G."/>
            <person name="Chong A.Y."/>
            <person name="Gongora J."/>
            <person name="Dalzell P."/>
            <person name="Moran C."/>
            <person name="Bed'hom B."/>
            <person name="Abzhanov A."/>
            <person name="Burgess S.C."/>
            <person name="Cooksey A.M."/>
            <person name="Castoe T.A."/>
            <person name="Crawford N.G."/>
            <person name="Densmore L.D."/>
            <person name="Drew J.C."/>
            <person name="Edwards S.V."/>
            <person name="Faircloth B.C."/>
            <person name="Fujita M.K."/>
            <person name="Greenwold M.J."/>
            <person name="Hoffmann F.G."/>
            <person name="Howard J.M."/>
            <person name="Iguchi T."/>
            <person name="Janes D.E."/>
            <person name="Khan S.Y."/>
            <person name="Kohno S."/>
            <person name="de Koning A.J."/>
            <person name="Lance S.L."/>
            <person name="McCarthy F.M."/>
            <person name="McCormack J.E."/>
            <person name="Merchant M.E."/>
            <person name="Peterson D.G."/>
            <person name="Pollock D.D."/>
            <person name="Pourmand N."/>
            <person name="Raney B.J."/>
            <person name="Roessler K.A."/>
            <person name="Sanford J.R."/>
            <person name="Sawyer R.H."/>
            <person name="Schmidt C.J."/>
            <person name="Triplett E.W."/>
            <person name="Tuberville T.D."/>
            <person name="Venegas-Anaya M."/>
            <person name="Howard J.T."/>
            <person name="Jarvis E.D."/>
            <person name="Guillette L.J.Jr."/>
            <person name="Glenn T.C."/>
            <person name="Green R.E."/>
            <person name="Ray D.A."/>
        </authorList>
    </citation>
    <scope>NUCLEOTIDE SEQUENCE [LARGE SCALE GENOMIC DNA]</scope>
    <source>
        <strain evidence="1">KSC_2009_1</strain>
    </source>
</reference>
<keyword evidence="2" id="KW-1185">Reference proteome</keyword>
<evidence type="ECO:0000313" key="2">
    <source>
        <dbReference type="Proteomes" id="UP000050525"/>
    </source>
</evidence>
<protein>
    <submittedName>
        <fullName evidence="1">Uncharacterized protein</fullName>
    </submittedName>
</protein>
<organism evidence="1 2">
    <name type="scientific">Alligator mississippiensis</name>
    <name type="common">American alligator</name>
    <dbReference type="NCBI Taxonomy" id="8496"/>
    <lineage>
        <taxon>Eukaryota</taxon>
        <taxon>Metazoa</taxon>
        <taxon>Chordata</taxon>
        <taxon>Craniata</taxon>
        <taxon>Vertebrata</taxon>
        <taxon>Euteleostomi</taxon>
        <taxon>Archelosauria</taxon>
        <taxon>Archosauria</taxon>
        <taxon>Crocodylia</taxon>
        <taxon>Alligatoridae</taxon>
        <taxon>Alligatorinae</taxon>
        <taxon>Alligator</taxon>
    </lineage>
</organism>
<name>A0A151NAR1_ALLMI</name>
<gene>
    <name evidence="1" type="ORF">Y1Q_0008824</name>
</gene>
<dbReference type="Proteomes" id="UP000050525">
    <property type="component" value="Unassembled WGS sequence"/>
</dbReference>
<dbReference type="AlphaFoldDB" id="A0A151NAR1"/>
<evidence type="ECO:0000313" key="1">
    <source>
        <dbReference type="EMBL" id="KYO33689.1"/>
    </source>
</evidence>
<proteinExistence type="predicted"/>
<sequence length="67" mass="7702">MDRGEELTSVNRTGVKKYLQKTNPNSDSSLYYWVRYPKCSENNGHSAHLTTRHKQTQVPVHLLADLS</sequence>
<accession>A0A151NAR1</accession>